<dbReference type="AlphaFoldDB" id="A0A059CJK6"/>
<dbReference type="InParanoid" id="A0A059CJK6"/>
<name>A0A059CJK6_EUCGR</name>
<evidence type="ECO:0000313" key="1">
    <source>
        <dbReference type="EMBL" id="KCW78572.1"/>
    </source>
</evidence>
<protein>
    <submittedName>
        <fullName evidence="1">Uncharacterized protein</fullName>
    </submittedName>
</protein>
<sequence length="68" mass="8106">MHKKSRSNTESSWTSTSFSWNQKFCYCTSQCCTRFHGYSYVDNIIIWEGFRSQHSKGIHEKGRNLQHK</sequence>
<reference evidence="1" key="1">
    <citation type="submission" date="2013-07" db="EMBL/GenBank/DDBJ databases">
        <title>The genome of Eucalyptus grandis.</title>
        <authorList>
            <person name="Schmutz J."/>
            <person name="Hayes R."/>
            <person name="Myburg A."/>
            <person name="Tuskan G."/>
            <person name="Grattapaglia D."/>
            <person name="Rokhsar D.S."/>
        </authorList>
    </citation>
    <scope>NUCLEOTIDE SEQUENCE</scope>
    <source>
        <tissue evidence="1">Leaf extractions</tissue>
    </source>
</reference>
<gene>
    <name evidence="1" type="ORF">EUGRSUZ_C00046</name>
</gene>
<dbReference type="Gramene" id="KCW78572">
    <property type="protein sequence ID" value="KCW78572"/>
    <property type="gene ID" value="EUGRSUZ_C00046"/>
</dbReference>
<proteinExistence type="predicted"/>
<accession>A0A059CJK6</accession>
<dbReference type="EMBL" id="KK198755">
    <property type="protein sequence ID" value="KCW78572.1"/>
    <property type="molecule type" value="Genomic_DNA"/>
</dbReference>
<organism evidence="1">
    <name type="scientific">Eucalyptus grandis</name>
    <name type="common">Flooded gum</name>
    <dbReference type="NCBI Taxonomy" id="71139"/>
    <lineage>
        <taxon>Eukaryota</taxon>
        <taxon>Viridiplantae</taxon>
        <taxon>Streptophyta</taxon>
        <taxon>Embryophyta</taxon>
        <taxon>Tracheophyta</taxon>
        <taxon>Spermatophyta</taxon>
        <taxon>Magnoliopsida</taxon>
        <taxon>eudicotyledons</taxon>
        <taxon>Gunneridae</taxon>
        <taxon>Pentapetalae</taxon>
        <taxon>rosids</taxon>
        <taxon>malvids</taxon>
        <taxon>Myrtales</taxon>
        <taxon>Myrtaceae</taxon>
        <taxon>Myrtoideae</taxon>
        <taxon>Eucalypteae</taxon>
        <taxon>Eucalyptus</taxon>
    </lineage>
</organism>